<dbReference type="Gene3D" id="3.40.50.300">
    <property type="entry name" value="P-loop containing nucleotide triphosphate hydrolases"/>
    <property type="match status" value="1"/>
</dbReference>
<dbReference type="SUPFAM" id="SSF52540">
    <property type="entry name" value="P-loop containing nucleoside triphosphate hydrolases"/>
    <property type="match status" value="1"/>
</dbReference>
<gene>
    <name evidence="1" type="ORF">C1881_01270</name>
</gene>
<reference evidence="1 2" key="1">
    <citation type="journal article" date="2018" name="Elife">
        <title>Discovery and characterization of a prevalent human gut bacterial enzyme sufficient for the inactivation of a family of plant toxins.</title>
        <authorList>
            <person name="Koppel N."/>
            <person name="Bisanz J.E."/>
            <person name="Pandelia M.E."/>
            <person name="Turnbaugh P.J."/>
            <person name="Balskus E.P."/>
        </authorList>
    </citation>
    <scope>NUCLEOTIDE SEQUENCE [LARGE SCALE GENOMIC DNA]</scope>
    <source>
        <strain evidence="1 2">OB21 GAM31</strain>
    </source>
</reference>
<dbReference type="RefSeq" id="WP_114614716.1">
    <property type="nucleotide sequence ID" value="NZ_DBFXCT010000373.1"/>
</dbReference>
<protein>
    <recommendedName>
        <fullName evidence="3">UDP-N-acetylglucosamine kinase</fullName>
    </recommendedName>
</protein>
<dbReference type="Pfam" id="PF13671">
    <property type="entry name" value="AAA_33"/>
    <property type="match status" value="1"/>
</dbReference>
<comment type="caution">
    <text evidence="1">The sequence shown here is derived from an EMBL/GenBank/DDBJ whole genome shotgun (WGS) entry which is preliminary data.</text>
</comment>
<evidence type="ECO:0000313" key="2">
    <source>
        <dbReference type="Proteomes" id="UP000253975"/>
    </source>
</evidence>
<evidence type="ECO:0000313" key="1">
    <source>
        <dbReference type="EMBL" id="RDB61172.1"/>
    </source>
</evidence>
<dbReference type="PANTHER" id="PTHR39206">
    <property type="entry name" value="SLL8004 PROTEIN"/>
    <property type="match status" value="1"/>
</dbReference>
<name>A0A369LPV6_9ACTN</name>
<dbReference type="EMBL" id="PPTO01000001">
    <property type="protein sequence ID" value="RDB61172.1"/>
    <property type="molecule type" value="Genomic_DNA"/>
</dbReference>
<dbReference type="InterPro" id="IPR027417">
    <property type="entry name" value="P-loop_NTPase"/>
</dbReference>
<sequence length="203" mass="22752">MASQPTLVAFAGVNGAGKSTFYQSGLWRECDTDSRMSRINPDEMIVAAGKDWSSPTDQLWAGRQAVGQVRDNFAHMRSFNQETTLAGKSAVARIRKAYSLGYRVRLFYIGVDSPEVALARIRHRVQVGGHDIRPEDVERRFSASISALGEVLSYTHEAVVLDNTDGFVHLAAWKNGTLCWWSPEKAKAHPWFARAIQRENWRG</sequence>
<evidence type="ECO:0008006" key="3">
    <source>
        <dbReference type="Google" id="ProtNLM"/>
    </source>
</evidence>
<accession>A0A369LPV6</accession>
<organism evidence="1 2">
    <name type="scientific">Slackia isoflavoniconvertens</name>
    <dbReference type="NCBI Taxonomy" id="572010"/>
    <lineage>
        <taxon>Bacteria</taxon>
        <taxon>Bacillati</taxon>
        <taxon>Actinomycetota</taxon>
        <taxon>Coriobacteriia</taxon>
        <taxon>Eggerthellales</taxon>
        <taxon>Eggerthellaceae</taxon>
        <taxon>Slackia</taxon>
    </lineage>
</organism>
<dbReference type="AlphaFoldDB" id="A0A369LPV6"/>
<proteinExistence type="predicted"/>
<dbReference type="Proteomes" id="UP000253975">
    <property type="component" value="Unassembled WGS sequence"/>
</dbReference>
<dbReference type="PANTHER" id="PTHR39206:SF1">
    <property type="entry name" value="SLL8004 PROTEIN"/>
    <property type="match status" value="1"/>
</dbReference>